<reference evidence="2" key="1">
    <citation type="submission" date="2022-11" db="EMBL/GenBank/DDBJ databases">
        <title>Robbsia betulipollinis sp. nov., isolated from pollen of birch (Betula pendula).</title>
        <authorList>
            <person name="Shi H."/>
            <person name="Ambika Manirajan B."/>
            <person name="Ratering S."/>
            <person name="Geissler-Plaum R."/>
            <person name="Schnell S."/>
        </authorList>
    </citation>
    <scope>NUCLEOTIDE SEQUENCE</scope>
    <source>
        <strain evidence="2">Bb-Pol-6</strain>
    </source>
</reference>
<keyword evidence="3" id="KW-1185">Reference proteome</keyword>
<gene>
    <name evidence="2" type="ORF">OVY01_22790</name>
</gene>
<proteinExistence type="predicted"/>
<comment type="caution">
    <text evidence="2">The sequence shown here is derived from an EMBL/GenBank/DDBJ whole genome shotgun (WGS) entry which is preliminary data.</text>
</comment>
<organism evidence="2 3">
    <name type="scientific">Robbsia betulipollinis</name>
    <dbReference type="NCBI Taxonomy" id="2981849"/>
    <lineage>
        <taxon>Bacteria</taxon>
        <taxon>Pseudomonadati</taxon>
        <taxon>Pseudomonadota</taxon>
        <taxon>Betaproteobacteria</taxon>
        <taxon>Burkholderiales</taxon>
        <taxon>Burkholderiaceae</taxon>
        <taxon>Robbsia</taxon>
    </lineage>
</organism>
<sequence>MPNFAIMRCKKLAGMGSVAAALQHCYRDRETPNADQGRTPDNEHLVNASTDQAMGALRDRLPEKRRKDAVLAVEYVMTASPAWWAQAGGMNEARFVRQSMAWLGAKYGVENIVAATVHRDELTPHISAFVVPITSDGRLSAKEFIGNKAMMTQDQTRFAQAVSGLGLERGIEGSKATHQRVRTFYADLGREAITPAFTEDELKPQKVKGDTLVQKVFGAVESAHGVVERLNEKVSHGVAPALASAAAARLERRRADEMQKTALAKDKELKAVQERVERVERLFKGLTKTQAEQVYAMLVGFKQENQREIDDRAQRNARIEEQRRSQTTAIQPQKNDRGRGGPSR</sequence>
<name>A0ABT3ZTR1_9BURK</name>
<dbReference type="NCBIfam" id="NF041497">
    <property type="entry name" value="MobV"/>
    <property type="match status" value="1"/>
</dbReference>
<protein>
    <submittedName>
        <fullName evidence="2">Plasmid recombination protein</fullName>
    </submittedName>
</protein>
<dbReference type="CDD" id="cd17242">
    <property type="entry name" value="MobM_relaxase"/>
    <property type="match status" value="1"/>
</dbReference>
<dbReference type="EMBL" id="JAPMXC010000022">
    <property type="protein sequence ID" value="MCY0389969.1"/>
    <property type="molecule type" value="Genomic_DNA"/>
</dbReference>
<evidence type="ECO:0000256" key="1">
    <source>
        <dbReference type="SAM" id="MobiDB-lite"/>
    </source>
</evidence>
<dbReference type="Pfam" id="PF01076">
    <property type="entry name" value="Mob_Pre"/>
    <property type="match status" value="1"/>
</dbReference>
<dbReference type="Gene3D" id="3.30.930.30">
    <property type="match status" value="1"/>
</dbReference>
<dbReference type="InterPro" id="IPR001668">
    <property type="entry name" value="Mob_Pre"/>
</dbReference>
<dbReference type="Proteomes" id="UP001082899">
    <property type="component" value="Unassembled WGS sequence"/>
</dbReference>
<feature type="compositionally biased region" description="Basic and acidic residues" evidence="1">
    <location>
        <begin position="305"/>
        <end position="324"/>
    </location>
</feature>
<evidence type="ECO:0000313" key="2">
    <source>
        <dbReference type="EMBL" id="MCY0389969.1"/>
    </source>
</evidence>
<accession>A0ABT3ZTR1</accession>
<evidence type="ECO:0000313" key="3">
    <source>
        <dbReference type="Proteomes" id="UP001082899"/>
    </source>
</evidence>
<feature type="compositionally biased region" description="Basic and acidic residues" evidence="1">
    <location>
        <begin position="334"/>
        <end position="344"/>
    </location>
</feature>
<dbReference type="RefSeq" id="WP_267849929.1">
    <property type="nucleotide sequence ID" value="NZ_JAPMXC010000022.1"/>
</dbReference>
<feature type="region of interest" description="Disordered" evidence="1">
    <location>
        <begin position="305"/>
        <end position="344"/>
    </location>
</feature>